<comment type="caution">
    <text evidence="1">The sequence shown here is derived from an EMBL/GenBank/DDBJ whole genome shotgun (WGS) entry which is preliminary data.</text>
</comment>
<dbReference type="VEuPathDB" id="TriTrypDB:TCDM_10802"/>
<proteinExistence type="predicted"/>
<evidence type="ECO:0000313" key="1">
    <source>
        <dbReference type="EMBL" id="ESS61595.1"/>
    </source>
</evidence>
<sequence length="82" mass="8393">MKLFCDASPPGDCECALLADMREGVGATAVQLRSHPSYSAPTASLIVGLFLFCAGACSDSPSCCTMTVWEGMPAAPYASGVV</sequence>
<evidence type="ECO:0000313" key="2">
    <source>
        <dbReference type="Proteomes" id="UP000017861"/>
    </source>
</evidence>
<dbReference type="AlphaFoldDB" id="V5ALN4"/>
<dbReference type="EMBL" id="AYLP01000266">
    <property type="protein sequence ID" value="ESS61595.1"/>
    <property type="molecule type" value="Genomic_DNA"/>
</dbReference>
<organism evidence="1 2">
    <name type="scientific">Trypanosoma cruzi Dm28c</name>
    <dbReference type="NCBI Taxonomy" id="1416333"/>
    <lineage>
        <taxon>Eukaryota</taxon>
        <taxon>Discoba</taxon>
        <taxon>Euglenozoa</taxon>
        <taxon>Kinetoplastea</taxon>
        <taxon>Metakinetoplastina</taxon>
        <taxon>Trypanosomatida</taxon>
        <taxon>Trypanosomatidae</taxon>
        <taxon>Trypanosoma</taxon>
        <taxon>Schizotrypanum</taxon>
    </lineage>
</organism>
<dbReference type="Proteomes" id="UP000017861">
    <property type="component" value="Unassembled WGS sequence"/>
</dbReference>
<reference evidence="1 2" key="1">
    <citation type="journal article" date="2014" name="Genome Announc.">
        <title>Trypanosoma cruzi Clone Dm28c Draft Genome Sequence.</title>
        <authorList>
            <person name="Grisard E.C."/>
            <person name="Teixeira S.M."/>
            <person name="de Almeida L.G."/>
            <person name="Stoco P.H."/>
            <person name="Gerber A.L."/>
            <person name="Talavera-Lopez C."/>
            <person name="Lima O.C."/>
            <person name="Andersson B."/>
            <person name="de Vasconcelos A.T."/>
        </authorList>
    </citation>
    <scope>NUCLEOTIDE SEQUENCE [LARGE SCALE GENOMIC DNA]</scope>
    <source>
        <strain evidence="1 2">Dm28c</strain>
    </source>
</reference>
<name>V5ALN4_TRYCR</name>
<protein>
    <submittedName>
        <fullName evidence="1">Uncharacterized protein</fullName>
    </submittedName>
</protein>
<accession>V5ALN4</accession>
<gene>
    <name evidence="1" type="ORF">TCDM_10802</name>
</gene>